<sequence length="142" mass="16402">DPFGWIKAPSSLPKSPGIYILTSEKSKLSYVGSSVNMFERISGTLHAKAQRLLALEDVIVEYVQVDLGTVMDVEGVRKRDRYINHILRHFEQIEYENQIKTKKYTMLNDSKNPPESKRKKQRNMNEIKEFGAKAGTRLRCEK</sequence>
<feature type="region of interest" description="Disordered" evidence="1">
    <location>
        <begin position="104"/>
        <end position="125"/>
    </location>
</feature>
<dbReference type="Proteomes" id="UP001168883">
    <property type="component" value="Unassembled WGS sequence"/>
</dbReference>
<keyword evidence="3" id="KW-1185">Reference proteome</keyword>
<dbReference type="SUPFAM" id="SSF82771">
    <property type="entry name" value="GIY-YIG endonuclease"/>
    <property type="match status" value="1"/>
</dbReference>
<feature type="non-terminal residue" evidence="2">
    <location>
        <position position="1"/>
    </location>
</feature>
<evidence type="ECO:0000256" key="1">
    <source>
        <dbReference type="SAM" id="MobiDB-lite"/>
    </source>
</evidence>
<dbReference type="Gene3D" id="3.40.1440.10">
    <property type="entry name" value="GIY-YIG endonuclease"/>
    <property type="match status" value="1"/>
</dbReference>
<dbReference type="EMBL" id="JAUMKJ010000124">
    <property type="protein sequence ID" value="MDO3682206.1"/>
    <property type="molecule type" value="Genomic_DNA"/>
</dbReference>
<proteinExistence type="predicted"/>
<comment type="caution">
    <text evidence="2">The sequence shown here is derived from an EMBL/GenBank/DDBJ whole genome shotgun (WGS) entry which is preliminary data.</text>
</comment>
<protein>
    <submittedName>
        <fullName evidence="2">GIY-YIG nuclease family protein</fullName>
    </submittedName>
</protein>
<name>A0ABT8VMK9_9BACL</name>
<reference evidence="2" key="1">
    <citation type="submission" date="2023-07" db="EMBL/GenBank/DDBJ databases">
        <authorList>
            <person name="Aktuganov G."/>
            <person name="Boyko T."/>
            <person name="Delegan Y."/>
            <person name="Galimzianova N."/>
            <person name="Gilvanova E."/>
            <person name="Korobov V."/>
            <person name="Kuzmina L."/>
            <person name="Melentiev A."/>
            <person name="Milman P."/>
            <person name="Ryabova A."/>
            <person name="Stupak E."/>
            <person name="Yasakov T."/>
            <person name="Zharikova N."/>
            <person name="Zhurenko E."/>
        </authorList>
    </citation>
    <scope>NUCLEOTIDE SEQUENCE</scope>
    <source>
        <strain evidence="2">IB-739</strain>
    </source>
</reference>
<dbReference type="InterPro" id="IPR035901">
    <property type="entry name" value="GIY-YIG_endonuc_sf"/>
</dbReference>
<dbReference type="RefSeq" id="WP_302881630.1">
    <property type="nucleotide sequence ID" value="NZ_JAUMKJ010000124.1"/>
</dbReference>
<evidence type="ECO:0000313" key="3">
    <source>
        <dbReference type="Proteomes" id="UP001168883"/>
    </source>
</evidence>
<organism evidence="2 3">
    <name type="scientific">Paenibacillus ehimensis</name>
    <dbReference type="NCBI Taxonomy" id="79264"/>
    <lineage>
        <taxon>Bacteria</taxon>
        <taxon>Bacillati</taxon>
        <taxon>Bacillota</taxon>
        <taxon>Bacilli</taxon>
        <taxon>Bacillales</taxon>
        <taxon>Paenibacillaceae</taxon>
        <taxon>Paenibacillus</taxon>
    </lineage>
</organism>
<evidence type="ECO:0000313" key="2">
    <source>
        <dbReference type="EMBL" id="MDO3682206.1"/>
    </source>
</evidence>
<accession>A0ABT8VMK9</accession>
<dbReference type="CDD" id="cd00719">
    <property type="entry name" value="GIY-YIG_SF"/>
    <property type="match status" value="1"/>
</dbReference>
<gene>
    <name evidence="2" type="ORF">Q3C12_35065</name>
</gene>